<dbReference type="InterPro" id="IPR050071">
    <property type="entry name" value="Dehydroquinate_synthase"/>
</dbReference>
<dbReference type="Pfam" id="PF01761">
    <property type="entry name" value="DHQ_synthase"/>
    <property type="match status" value="1"/>
</dbReference>
<gene>
    <name evidence="14" type="primary">aroB</name>
    <name evidence="14" type="ORF">CHX27_14730</name>
</gene>
<dbReference type="GO" id="GO:0000166">
    <property type="term" value="F:nucleotide binding"/>
    <property type="evidence" value="ECO:0007669"/>
    <property type="project" value="UniProtKB-KW"/>
</dbReference>
<dbReference type="Proteomes" id="UP000216035">
    <property type="component" value="Unassembled WGS sequence"/>
</dbReference>
<keyword evidence="8" id="KW-0520">NAD</keyword>
<dbReference type="AlphaFoldDB" id="A0A255ZAS7"/>
<accession>A0A255ZAS7</accession>
<sequence>MTLLNHTALVHDIYEGENGYAALNALIEKKKYSKIVLFSDEVVYDLWASKLLQELYAVQDIHTIVIEAGEAQKQLEICKFIFEELADIEADKSTLIINFGGGVVTDIGGFIASTFKRGIDFVNVPTTLLGMVDAALGGKNGIDLGAVKNQIGTTAMPQLVLIDCAFAESLESEEILSGLAEMIKHGAIADAAVFERFEQATSFSIAADSDSIIESAQIKMRIVSEDPFENGLRKVLNFGHSIGHALESYLLESSEERVYHGYCVAAGMIMESHMAWQSGLLAETDFKRLVAVIDRFFDRIIIPQNAVSKLLELMRHDKKNRDGNLRYAPITAIGFAKDTYVADSQQIENAIQFYNS</sequence>
<feature type="domain" description="3-dehydroquinate synthase C-terminal" evidence="13">
    <location>
        <begin position="178"/>
        <end position="320"/>
    </location>
</feature>
<keyword evidence="10" id="KW-0170">Cobalt</keyword>
<evidence type="ECO:0000256" key="8">
    <source>
        <dbReference type="ARBA" id="ARBA00023027"/>
    </source>
</evidence>
<dbReference type="Pfam" id="PF24621">
    <property type="entry name" value="DHQS_C"/>
    <property type="match status" value="1"/>
</dbReference>
<evidence type="ECO:0000256" key="9">
    <source>
        <dbReference type="ARBA" id="ARBA00023239"/>
    </source>
</evidence>
<evidence type="ECO:0000259" key="12">
    <source>
        <dbReference type="Pfam" id="PF01761"/>
    </source>
</evidence>
<protein>
    <recommendedName>
        <fullName evidence="11">3-dehydroquinate synthase</fullName>
        <ecNumber evidence="11">4.2.3.4</ecNumber>
    </recommendedName>
</protein>
<evidence type="ECO:0000256" key="10">
    <source>
        <dbReference type="ARBA" id="ARBA00023285"/>
    </source>
</evidence>
<dbReference type="InterPro" id="IPR056179">
    <property type="entry name" value="DHQS_C"/>
</dbReference>
<keyword evidence="15" id="KW-1185">Reference proteome</keyword>
<evidence type="ECO:0000256" key="2">
    <source>
        <dbReference type="ARBA" id="ARBA00001941"/>
    </source>
</evidence>
<dbReference type="GO" id="GO:0046872">
    <property type="term" value="F:metal ion binding"/>
    <property type="evidence" value="ECO:0007669"/>
    <property type="project" value="UniProtKB-KW"/>
</dbReference>
<dbReference type="FunFam" id="3.40.50.1970:FF:000007">
    <property type="entry name" value="Pentafunctional AROM polypeptide"/>
    <property type="match status" value="1"/>
</dbReference>
<evidence type="ECO:0000256" key="4">
    <source>
        <dbReference type="ARBA" id="ARBA00003485"/>
    </source>
</evidence>
<dbReference type="GO" id="GO:0005737">
    <property type="term" value="C:cytoplasm"/>
    <property type="evidence" value="ECO:0007669"/>
    <property type="project" value="InterPro"/>
</dbReference>
<evidence type="ECO:0000313" key="14">
    <source>
        <dbReference type="EMBL" id="OYQ38521.1"/>
    </source>
</evidence>
<dbReference type="CDD" id="cd08195">
    <property type="entry name" value="DHQS"/>
    <property type="match status" value="1"/>
</dbReference>
<dbReference type="Gene3D" id="3.40.50.1970">
    <property type="match status" value="1"/>
</dbReference>
<dbReference type="SUPFAM" id="SSF56796">
    <property type="entry name" value="Dehydroquinate synthase-like"/>
    <property type="match status" value="1"/>
</dbReference>
<keyword evidence="9" id="KW-0456">Lyase</keyword>
<organism evidence="14 15">
    <name type="scientific">Flavobacterium aurantiibacter</name>
    <dbReference type="NCBI Taxonomy" id="2023067"/>
    <lineage>
        <taxon>Bacteria</taxon>
        <taxon>Pseudomonadati</taxon>
        <taxon>Bacteroidota</taxon>
        <taxon>Flavobacteriia</taxon>
        <taxon>Flavobacteriales</taxon>
        <taxon>Flavobacteriaceae</taxon>
        <taxon>Flavobacterium</taxon>
    </lineage>
</organism>
<name>A0A255ZAS7_9FLAO</name>
<dbReference type="OrthoDB" id="9806583at2"/>
<evidence type="ECO:0000256" key="1">
    <source>
        <dbReference type="ARBA" id="ARBA00001911"/>
    </source>
</evidence>
<evidence type="ECO:0000256" key="7">
    <source>
        <dbReference type="ARBA" id="ARBA00022833"/>
    </source>
</evidence>
<dbReference type="PANTHER" id="PTHR43622:SF1">
    <property type="entry name" value="3-DEHYDROQUINATE SYNTHASE"/>
    <property type="match status" value="1"/>
</dbReference>
<reference evidence="14 15" key="1">
    <citation type="submission" date="2017-07" db="EMBL/GenBank/DDBJ databases">
        <title>Flavobacterium cyanobacteriorum sp. nov., isolated from cyanobacterial aggregates in a eutrophic lake.</title>
        <authorList>
            <person name="Cai H."/>
        </authorList>
    </citation>
    <scope>NUCLEOTIDE SEQUENCE [LARGE SCALE GENOMIC DNA]</scope>
    <source>
        <strain evidence="14 15">TH167</strain>
    </source>
</reference>
<evidence type="ECO:0000313" key="15">
    <source>
        <dbReference type="Proteomes" id="UP000216035"/>
    </source>
</evidence>
<keyword evidence="5" id="KW-0479">Metal-binding</keyword>
<evidence type="ECO:0000256" key="5">
    <source>
        <dbReference type="ARBA" id="ARBA00022723"/>
    </source>
</evidence>
<dbReference type="GO" id="GO:0009423">
    <property type="term" value="P:chorismate biosynthetic process"/>
    <property type="evidence" value="ECO:0007669"/>
    <property type="project" value="UniProtKB-UniRule"/>
</dbReference>
<dbReference type="InterPro" id="IPR030960">
    <property type="entry name" value="DHQS/DOIS_N"/>
</dbReference>
<evidence type="ECO:0000256" key="3">
    <source>
        <dbReference type="ARBA" id="ARBA00001947"/>
    </source>
</evidence>
<dbReference type="GO" id="GO:0003856">
    <property type="term" value="F:3-dehydroquinate synthase activity"/>
    <property type="evidence" value="ECO:0007669"/>
    <property type="project" value="UniProtKB-UniRule"/>
</dbReference>
<dbReference type="EMBL" id="NOXX01000227">
    <property type="protein sequence ID" value="OYQ38521.1"/>
    <property type="molecule type" value="Genomic_DNA"/>
</dbReference>
<dbReference type="RefSeq" id="WP_094487520.1">
    <property type="nucleotide sequence ID" value="NZ_NOXX01000227.1"/>
</dbReference>
<comment type="function">
    <text evidence="4">Catalyzes the conversion of 3-deoxy-D-arabino-heptulosonate 7-phosphate (DAHP) to dehydroquinate (DHQ).</text>
</comment>
<dbReference type="PANTHER" id="PTHR43622">
    <property type="entry name" value="3-DEHYDROQUINATE SYNTHASE"/>
    <property type="match status" value="1"/>
</dbReference>
<keyword evidence="7" id="KW-0862">Zinc</keyword>
<comment type="cofactor">
    <cofactor evidence="2">
        <name>Co(2+)</name>
        <dbReference type="ChEBI" id="CHEBI:48828"/>
    </cofactor>
</comment>
<feature type="domain" description="3-dehydroquinate synthase N-terminal" evidence="12">
    <location>
        <begin position="64"/>
        <end position="175"/>
    </location>
</feature>
<dbReference type="EC" id="4.2.3.4" evidence="11"/>
<evidence type="ECO:0000259" key="13">
    <source>
        <dbReference type="Pfam" id="PF24621"/>
    </source>
</evidence>
<comment type="cofactor">
    <cofactor evidence="3">
        <name>Zn(2+)</name>
        <dbReference type="ChEBI" id="CHEBI:29105"/>
    </cofactor>
</comment>
<dbReference type="GO" id="GO:0009073">
    <property type="term" value="P:aromatic amino acid family biosynthetic process"/>
    <property type="evidence" value="ECO:0007669"/>
    <property type="project" value="InterPro"/>
</dbReference>
<comment type="cofactor">
    <cofactor evidence="1">
        <name>NAD(+)</name>
        <dbReference type="ChEBI" id="CHEBI:57540"/>
    </cofactor>
</comment>
<dbReference type="Gene3D" id="1.20.1090.10">
    <property type="entry name" value="Dehydroquinate synthase-like - alpha domain"/>
    <property type="match status" value="1"/>
</dbReference>
<dbReference type="PIRSF" id="PIRSF001455">
    <property type="entry name" value="DHQ_synth"/>
    <property type="match status" value="1"/>
</dbReference>
<dbReference type="InterPro" id="IPR016037">
    <property type="entry name" value="DHQ_synth_AroB"/>
</dbReference>
<proteinExistence type="predicted"/>
<keyword evidence="6" id="KW-0547">Nucleotide-binding</keyword>
<dbReference type="NCBIfam" id="TIGR01357">
    <property type="entry name" value="aroB"/>
    <property type="match status" value="1"/>
</dbReference>
<comment type="caution">
    <text evidence="14">The sequence shown here is derived from an EMBL/GenBank/DDBJ whole genome shotgun (WGS) entry which is preliminary data.</text>
</comment>
<evidence type="ECO:0000256" key="11">
    <source>
        <dbReference type="NCBIfam" id="TIGR01357"/>
    </source>
</evidence>
<dbReference type="InterPro" id="IPR030963">
    <property type="entry name" value="DHQ_synth_fam"/>
</dbReference>
<evidence type="ECO:0000256" key="6">
    <source>
        <dbReference type="ARBA" id="ARBA00022741"/>
    </source>
</evidence>